<dbReference type="GO" id="GO:0001786">
    <property type="term" value="F:phosphatidylserine binding"/>
    <property type="evidence" value="ECO:0007669"/>
    <property type="project" value="TreeGrafter"/>
</dbReference>
<dbReference type="GO" id="GO:0006906">
    <property type="term" value="P:vesicle fusion"/>
    <property type="evidence" value="ECO:0007669"/>
    <property type="project" value="TreeGrafter"/>
</dbReference>
<dbReference type="Proteomes" id="UP000549394">
    <property type="component" value="Unassembled WGS sequence"/>
</dbReference>
<dbReference type="GO" id="GO:0000149">
    <property type="term" value="F:SNARE binding"/>
    <property type="evidence" value="ECO:0007669"/>
    <property type="project" value="TreeGrafter"/>
</dbReference>
<dbReference type="SMART" id="SM00239">
    <property type="entry name" value="C2"/>
    <property type="match status" value="2"/>
</dbReference>
<comment type="caution">
    <text evidence="4">The sequence shown here is derived from an EMBL/GenBank/DDBJ whole genome shotgun (WGS) entry which is preliminary data.</text>
</comment>
<dbReference type="PANTHER" id="PTHR10024:SF344">
    <property type="entry name" value="SYNAPTOTAGMIN-7"/>
    <property type="match status" value="1"/>
</dbReference>
<feature type="compositionally biased region" description="Low complexity" evidence="2">
    <location>
        <begin position="58"/>
        <end position="82"/>
    </location>
</feature>
<sequence length="461" mass="53240">MDSIKDWLVTRCRNVKGELENQLQSLDKERKTHLNIVTPNTIPTFYIPSSHNNDDDSNSLSSGPSPRHSPVCPSPSLLLPSSTTFQRSKSLPGEDFRSSHIPKHRSHSWNDDDKQSETTSCRLTRRASSKRRKVPSVVAPLGVPLQSGSEQYSSERAATERSNRAYNRRRSSLPRVEDADLEKLKICKPNSEFGELKYALQYCKKTERLKLTLLKAENLRSTDPEETLNPFVKVMLMPTKVQKQTSIIHKRTNNPVFNETFFFETLPPNKLSETRLVMKIFHKSANLKREEKLGEVTVEFNSKQDLVKEIREWREIDKAELGMLQLSVQFEPKNETLSVGVLRANDLRKQLGRAPDSYVRVELKQANKKMSKFETETIKKSTHPAYKQFFSLPISPKIDDLNETTLYVTVYAQMRLRSDDPRGQVRLGRNATEESEFEQWNRILQYPGVEVIQWHHLMEID</sequence>
<dbReference type="GO" id="GO:0030276">
    <property type="term" value="F:clathrin binding"/>
    <property type="evidence" value="ECO:0007669"/>
    <property type="project" value="TreeGrafter"/>
</dbReference>
<reference evidence="4 5" key="1">
    <citation type="submission" date="2020-08" db="EMBL/GenBank/DDBJ databases">
        <authorList>
            <person name="Hejnol A."/>
        </authorList>
    </citation>
    <scope>NUCLEOTIDE SEQUENCE [LARGE SCALE GENOMIC DNA]</scope>
</reference>
<gene>
    <name evidence="4" type="ORF">DGYR_LOCUS11294</name>
</gene>
<evidence type="ECO:0000259" key="3">
    <source>
        <dbReference type="PROSITE" id="PS50004"/>
    </source>
</evidence>
<feature type="compositionally biased region" description="Polar residues" evidence="2">
    <location>
        <begin position="146"/>
        <end position="156"/>
    </location>
</feature>
<dbReference type="Gene3D" id="2.60.40.150">
    <property type="entry name" value="C2 domain"/>
    <property type="match status" value="2"/>
</dbReference>
<feature type="compositionally biased region" description="Basic residues" evidence="2">
    <location>
        <begin position="123"/>
        <end position="134"/>
    </location>
</feature>
<dbReference type="EMBL" id="CAJFCJ010000019">
    <property type="protein sequence ID" value="CAD5123631.1"/>
    <property type="molecule type" value="Genomic_DNA"/>
</dbReference>
<dbReference type="GO" id="GO:0005886">
    <property type="term" value="C:plasma membrane"/>
    <property type="evidence" value="ECO:0007669"/>
    <property type="project" value="TreeGrafter"/>
</dbReference>
<keyword evidence="5" id="KW-1185">Reference proteome</keyword>
<evidence type="ECO:0000313" key="5">
    <source>
        <dbReference type="Proteomes" id="UP000549394"/>
    </source>
</evidence>
<evidence type="ECO:0000313" key="4">
    <source>
        <dbReference type="EMBL" id="CAD5123631.1"/>
    </source>
</evidence>
<feature type="domain" description="C2" evidence="3">
    <location>
        <begin position="192"/>
        <end position="314"/>
    </location>
</feature>
<name>A0A7I8W8E6_9ANNE</name>
<evidence type="ECO:0000256" key="1">
    <source>
        <dbReference type="SAM" id="Coils"/>
    </source>
</evidence>
<dbReference type="GO" id="GO:0070382">
    <property type="term" value="C:exocytic vesicle"/>
    <property type="evidence" value="ECO:0007669"/>
    <property type="project" value="TreeGrafter"/>
</dbReference>
<dbReference type="SUPFAM" id="SSF49562">
    <property type="entry name" value="C2 domain (Calcium/lipid-binding domain, CaLB)"/>
    <property type="match status" value="2"/>
</dbReference>
<dbReference type="GO" id="GO:0005544">
    <property type="term" value="F:calcium-dependent phospholipid binding"/>
    <property type="evidence" value="ECO:0007669"/>
    <property type="project" value="TreeGrafter"/>
</dbReference>
<dbReference type="InterPro" id="IPR035892">
    <property type="entry name" value="C2_domain_sf"/>
</dbReference>
<dbReference type="PANTHER" id="PTHR10024">
    <property type="entry name" value="SYNAPTOTAGMIN"/>
    <property type="match status" value="1"/>
</dbReference>
<dbReference type="PROSITE" id="PS50004">
    <property type="entry name" value="C2"/>
    <property type="match status" value="2"/>
</dbReference>
<feature type="coiled-coil region" evidence="1">
    <location>
        <begin position="9"/>
        <end position="36"/>
    </location>
</feature>
<dbReference type="GO" id="GO:0005509">
    <property type="term" value="F:calcium ion binding"/>
    <property type="evidence" value="ECO:0007669"/>
    <property type="project" value="TreeGrafter"/>
</dbReference>
<evidence type="ECO:0000256" key="2">
    <source>
        <dbReference type="SAM" id="MobiDB-lite"/>
    </source>
</evidence>
<accession>A0A7I8W8E6</accession>
<feature type="region of interest" description="Disordered" evidence="2">
    <location>
        <begin position="46"/>
        <end position="171"/>
    </location>
</feature>
<dbReference type="OrthoDB" id="9947256at2759"/>
<dbReference type="InterPro" id="IPR000008">
    <property type="entry name" value="C2_dom"/>
</dbReference>
<protein>
    <submittedName>
        <fullName evidence="4">DgyrCDS11960</fullName>
    </submittedName>
</protein>
<feature type="domain" description="C2" evidence="3">
    <location>
        <begin position="320"/>
        <end position="455"/>
    </location>
</feature>
<proteinExistence type="predicted"/>
<dbReference type="GO" id="GO:0048791">
    <property type="term" value="P:calcium ion-regulated exocytosis of neurotransmitter"/>
    <property type="evidence" value="ECO:0007669"/>
    <property type="project" value="TreeGrafter"/>
</dbReference>
<dbReference type="GO" id="GO:0098793">
    <property type="term" value="C:presynapse"/>
    <property type="evidence" value="ECO:0007669"/>
    <property type="project" value="GOC"/>
</dbReference>
<organism evidence="4 5">
    <name type="scientific">Dimorphilus gyrociliatus</name>
    <dbReference type="NCBI Taxonomy" id="2664684"/>
    <lineage>
        <taxon>Eukaryota</taxon>
        <taxon>Metazoa</taxon>
        <taxon>Spiralia</taxon>
        <taxon>Lophotrochozoa</taxon>
        <taxon>Annelida</taxon>
        <taxon>Polychaeta</taxon>
        <taxon>Polychaeta incertae sedis</taxon>
        <taxon>Dinophilidae</taxon>
        <taxon>Dimorphilus</taxon>
    </lineage>
</organism>
<dbReference type="Pfam" id="PF00168">
    <property type="entry name" value="C2"/>
    <property type="match status" value="2"/>
</dbReference>
<keyword evidence="1" id="KW-0175">Coiled coil</keyword>
<dbReference type="AlphaFoldDB" id="A0A7I8W8E6"/>
<dbReference type="GO" id="GO:0030424">
    <property type="term" value="C:axon"/>
    <property type="evidence" value="ECO:0007669"/>
    <property type="project" value="TreeGrafter"/>
</dbReference>